<dbReference type="Gene3D" id="1.20.1250.20">
    <property type="entry name" value="MFS general substrate transporter like domains"/>
    <property type="match status" value="1"/>
</dbReference>
<feature type="transmembrane region" description="Helical" evidence="7">
    <location>
        <begin position="58"/>
        <end position="78"/>
    </location>
</feature>
<feature type="transmembrane region" description="Helical" evidence="7">
    <location>
        <begin position="352"/>
        <end position="371"/>
    </location>
</feature>
<feature type="transmembrane region" description="Helical" evidence="7">
    <location>
        <begin position="383"/>
        <end position="404"/>
    </location>
</feature>
<evidence type="ECO:0000256" key="5">
    <source>
        <dbReference type="ARBA" id="ARBA00023136"/>
    </source>
</evidence>
<feature type="transmembrane region" description="Helical" evidence="7">
    <location>
        <begin position="99"/>
        <end position="121"/>
    </location>
</feature>
<dbReference type="SUPFAM" id="SSF103473">
    <property type="entry name" value="MFS general substrate transporter"/>
    <property type="match status" value="1"/>
</dbReference>
<comment type="caution">
    <text evidence="8">The sequence shown here is derived from an EMBL/GenBank/DDBJ whole genome shotgun (WGS) entry which is preliminary data.</text>
</comment>
<keyword evidence="4 7" id="KW-1133">Transmembrane helix</keyword>
<evidence type="ECO:0000313" key="8">
    <source>
        <dbReference type="EMBL" id="MBM9510478.1"/>
    </source>
</evidence>
<feature type="transmembrane region" description="Helical" evidence="7">
    <location>
        <begin position="291"/>
        <end position="309"/>
    </location>
</feature>
<feature type="transmembrane region" description="Helical" evidence="7">
    <location>
        <begin position="168"/>
        <end position="196"/>
    </location>
</feature>
<organism evidence="8 9">
    <name type="scientific">Actinacidiphila acididurans</name>
    <dbReference type="NCBI Taxonomy" id="2784346"/>
    <lineage>
        <taxon>Bacteria</taxon>
        <taxon>Bacillati</taxon>
        <taxon>Actinomycetota</taxon>
        <taxon>Actinomycetes</taxon>
        <taxon>Kitasatosporales</taxon>
        <taxon>Streptomycetaceae</taxon>
        <taxon>Actinacidiphila</taxon>
    </lineage>
</organism>
<dbReference type="EMBL" id="JADKYB010000038">
    <property type="protein sequence ID" value="MBM9510478.1"/>
    <property type="molecule type" value="Genomic_DNA"/>
</dbReference>
<evidence type="ECO:0000256" key="2">
    <source>
        <dbReference type="ARBA" id="ARBA00022475"/>
    </source>
</evidence>
<gene>
    <name evidence="8" type="ORF">ITX44_39135</name>
</gene>
<feature type="transmembrane region" description="Helical" evidence="7">
    <location>
        <begin position="21"/>
        <end position="46"/>
    </location>
</feature>
<evidence type="ECO:0000256" key="7">
    <source>
        <dbReference type="SAM" id="Phobius"/>
    </source>
</evidence>
<sequence length="449" mass="45343">MLTARPTRPGTAKAGRRPRGFDLYFTARVVSLLGDAMLQVALTVAVLDAGFGTSGVGYALAAWLAPVALLVLFGGALADRFEPRNVMVAADAVRTVTQLVFALSFAAGAPALWQILALQAAGGAATAMFTPGSATMVPRLTADIQRGNAALRIAEAFTTLLGPALGGLLLAGFGAAAVFGADAASFALSALCLTAIRLGRPQDRAARPAPAPMWRALAEGWQEFRSRTWLWSVIALWSLYGLLVFGPALPLSAAVVVAAHGSAGFAAVTSAFGAGTVAGALLALRFRPVRPLAAGALSVAAFALSPLVVAVPLPLLAVVAGNLAAGTGFAFWGVLWATTLQTQVPPAVLSRVAAYDVAGSVLALPAGRALAGPAASAFGPRALLTVCTAGALLISAAMLAVPAIRNLRTAAPTPAPSVRPSAFADPERAGRDMGTAPEPDLEPAPAPSP</sequence>
<dbReference type="PANTHER" id="PTHR23513">
    <property type="entry name" value="INTEGRAL MEMBRANE EFFLUX PROTEIN-RELATED"/>
    <property type="match status" value="1"/>
</dbReference>
<dbReference type="InterPro" id="IPR036259">
    <property type="entry name" value="MFS_trans_sf"/>
</dbReference>
<dbReference type="Pfam" id="PF07690">
    <property type="entry name" value="MFS_1"/>
    <property type="match status" value="1"/>
</dbReference>
<evidence type="ECO:0000256" key="6">
    <source>
        <dbReference type="SAM" id="MobiDB-lite"/>
    </source>
</evidence>
<dbReference type="PANTHER" id="PTHR23513:SF11">
    <property type="entry name" value="STAPHYLOFERRIN A TRANSPORTER"/>
    <property type="match status" value="1"/>
</dbReference>
<proteinExistence type="predicted"/>
<keyword evidence="9" id="KW-1185">Reference proteome</keyword>
<accession>A0ABS2U4D4</accession>
<dbReference type="InterPro" id="IPR011701">
    <property type="entry name" value="MFS"/>
</dbReference>
<feature type="region of interest" description="Disordered" evidence="6">
    <location>
        <begin position="412"/>
        <end position="449"/>
    </location>
</feature>
<evidence type="ECO:0000256" key="3">
    <source>
        <dbReference type="ARBA" id="ARBA00022692"/>
    </source>
</evidence>
<evidence type="ECO:0000256" key="1">
    <source>
        <dbReference type="ARBA" id="ARBA00004651"/>
    </source>
</evidence>
<keyword evidence="3 7" id="KW-0812">Transmembrane</keyword>
<keyword evidence="2" id="KW-1003">Cell membrane</keyword>
<comment type="subcellular location">
    <subcellularLocation>
        <location evidence="1">Cell membrane</location>
        <topology evidence="1">Multi-pass membrane protein</topology>
    </subcellularLocation>
</comment>
<dbReference type="Proteomes" id="UP000749040">
    <property type="component" value="Unassembled WGS sequence"/>
</dbReference>
<reference evidence="8 9" key="1">
    <citation type="submission" date="2021-01" db="EMBL/GenBank/DDBJ databases">
        <title>Streptomyces acididurans sp. nov., isolated from a peat swamp forest soil.</title>
        <authorList>
            <person name="Chantavorakit T."/>
            <person name="Duangmal K."/>
        </authorList>
    </citation>
    <scope>NUCLEOTIDE SEQUENCE [LARGE SCALE GENOMIC DNA]</scope>
    <source>
        <strain evidence="8 9">KK5PA1</strain>
    </source>
</reference>
<feature type="transmembrane region" description="Helical" evidence="7">
    <location>
        <begin position="229"/>
        <end position="257"/>
    </location>
</feature>
<protein>
    <submittedName>
        <fullName evidence="8">MFS transporter</fullName>
    </submittedName>
</protein>
<dbReference type="RefSeq" id="WP_205364570.1">
    <property type="nucleotide sequence ID" value="NZ_JADKYB010000038.1"/>
</dbReference>
<evidence type="ECO:0000313" key="9">
    <source>
        <dbReference type="Proteomes" id="UP000749040"/>
    </source>
</evidence>
<feature type="transmembrane region" description="Helical" evidence="7">
    <location>
        <begin position="263"/>
        <end position="284"/>
    </location>
</feature>
<evidence type="ECO:0000256" key="4">
    <source>
        <dbReference type="ARBA" id="ARBA00022989"/>
    </source>
</evidence>
<name>A0ABS2U4D4_9ACTN</name>
<dbReference type="CDD" id="cd06173">
    <property type="entry name" value="MFS_MefA_like"/>
    <property type="match status" value="1"/>
</dbReference>
<feature type="transmembrane region" description="Helical" evidence="7">
    <location>
        <begin position="315"/>
        <end position="340"/>
    </location>
</feature>
<keyword evidence="5 7" id="KW-0472">Membrane</keyword>